<dbReference type="RefSeq" id="WP_203177706.1">
    <property type="nucleotide sequence ID" value="NZ_JAEVHM010000158.1"/>
</dbReference>
<accession>A0ABS1XZE5</accession>
<feature type="region of interest" description="Disordered" evidence="1">
    <location>
        <begin position="1"/>
        <end position="25"/>
    </location>
</feature>
<proteinExistence type="predicted"/>
<organism evidence="2 3">
    <name type="scientific">Micromonospora parastrephiae</name>
    <dbReference type="NCBI Taxonomy" id="2806101"/>
    <lineage>
        <taxon>Bacteria</taxon>
        <taxon>Bacillati</taxon>
        <taxon>Actinomycetota</taxon>
        <taxon>Actinomycetes</taxon>
        <taxon>Micromonosporales</taxon>
        <taxon>Micromonosporaceae</taxon>
        <taxon>Micromonospora</taxon>
    </lineage>
</organism>
<sequence>MSRPERWWRPTVQRPGARPPVRSSRRARYAAQEKYMEGFDLGMKVGEAEERRRHRERDEHLNRLARAADAAQNGDSSLLDELTRQAAVDDMLADVDGGQLVDELQQWLAEQDGDA</sequence>
<evidence type="ECO:0000313" key="2">
    <source>
        <dbReference type="EMBL" id="MBM0234636.1"/>
    </source>
</evidence>
<evidence type="ECO:0000313" key="3">
    <source>
        <dbReference type="Proteomes" id="UP000601027"/>
    </source>
</evidence>
<protein>
    <submittedName>
        <fullName evidence="2">Uncharacterized protein</fullName>
    </submittedName>
</protein>
<keyword evidence="3" id="KW-1185">Reference proteome</keyword>
<comment type="caution">
    <text evidence="2">The sequence shown here is derived from an EMBL/GenBank/DDBJ whole genome shotgun (WGS) entry which is preliminary data.</text>
</comment>
<evidence type="ECO:0000256" key="1">
    <source>
        <dbReference type="SAM" id="MobiDB-lite"/>
    </source>
</evidence>
<gene>
    <name evidence="2" type="ORF">JNW91_24105</name>
</gene>
<reference evidence="2 3" key="1">
    <citation type="submission" date="2021-01" db="EMBL/GenBank/DDBJ databases">
        <title>Draft genome sequence of Micromonospora sp. strain STR1_7.</title>
        <authorList>
            <person name="Karlyshev A."/>
            <person name="Jawad R."/>
        </authorList>
    </citation>
    <scope>NUCLEOTIDE SEQUENCE [LARGE SCALE GENOMIC DNA]</scope>
    <source>
        <strain evidence="2 3">STR1-7</strain>
    </source>
</reference>
<name>A0ABS1XZE5_9ACTN</name>
<dbReference type="EMBL" id="JAEVHM010000158">
    <property type="protein sequence ID" value="MBM0234636.1"/>
    <property type="molecule type" value="Genomic_DNA"/>
</dbReference>
<dbReference type="Proteomes" id="UP000601027">
    <property type="component" value="Unassembled WGS sequence"/>
</dbReference>